<protein>
    <submittedName>
        <fullName evidence="8">WW domain-binding protein 4-like</fullName>
    </submittedName>
</protein>
<evidence type="ECO:0000313" key="9">
    <source>
        <dbReference type="Proteomes" id="UP001165289"/>
    </source>
</evidence>
<dbReference type="InterPro" id="IPR000690">
    <property type="entry name" value="Matrin/U1-C_Znf_C2H2"/>
</dbReference>
<dbReference type="Proteomes" id="UP001165289">
    <property type="component" value="Unassembled WGS sequence"/>
</dbReference>
<dbReference type="InterPro" id="IPR040023">
    <property type="entry name" value="WBP4"/>
</dbReference>
<dbReference type="Pfam" id="PF06220">
    <property type="entry name" value="zf-U1"/>
    <property type="match status" value="1"/>
</dbReference>
<comment type="caution">
    <text evidence="8">The sequence shown here is derived from an EMBL/GenBank/DDBJ whole genome shotgun (WGS) entry which is preliminary data.</text>
</comment>
<dbReference type="PROSITE" id="PS50171">
    <property type="entry name" value="ZF_MATRIN"/>
    <property type="match status" value="1"/>
</dbReference>
<evidence type="ECO:0000256" key="4">
    <source>
        <dbReference type="ARBA" id="ARBA00022833"/>
    </source>
</evidence>
<evidence type="ECO:0000256" key="6">
    <source>
        <dbReference type="SAM" id="MobiDB-lite"/>
    </source>
</evidence>
<feature type="region of interest" description="Disordered" evidence="6">
    <location>
        <begin position="85"/>
        <end position="176"/>
    </location>
</feature>
<dbReference type="Gene3D" id="3.30.160.60">
    <property type="entry name" value="Classic Zinc Finger"/>
    <property type="match status" value="1"/>
</dbReference>
<evidence type="ECO:0000256" key="2">
    <source>
        <dbReference type="ARBA" id="ARBA00022723"/>
    </source>
</evidence>
<dbReference type="SMART" id="SM00451">
    <property type="entry name" value="ZnF_U1"/>
    <property type="match status" value="1"/>
</dbReference>
<keyword evidence="2" id="KW-0479">Metal-binding</keyword>
<keyword evidence="5" id="KW-0539">Nucleus</keyword>
<accession>A0AAV7JJ90</accession>
<keyword evidence="9" id="KW-1185">Reference proteome</keyword>
<sequence length="236" mass="27119">MSEKWKSLPRKYCEICKCWFGDNKASLAHHEGGKNHKDNVAKYLKEVRIRSAKKNEEEKLAKKFFAHIDEAALASYHQDIMSGVAKPDSQKKRTVPSKLQPSSPKQEPSAPMSFSPKQEAHETTCTTKHSNKTKFLGSKSDKKKDSSNSIFIPPAKKIKPDPDSRTHPYGMWLPVEEPKENTSEIIEQYQEELIEPLEFTERTIQSILPSQEHKSVEFNQGFKSKKRNFRRATDDD</sequence>
<feature type="domain" description="Matrin-type" evidence="7">
    <location>
        <begin position="11"/>
        <end position="42"/>
    </location>
</feature>
<dbReference type="PANTHER" id="PTHR13173:SF10">
    <property type="entry name" value="WW DOMAIN-BINDING PROTEIN 4"/>
    <property type="match status" value="1"/>
</dbReference>
<dbReference type="PANTHER" id="PTHR13173">
    <property type="entry name" value="WW DOMAIN BINDING PROTEIN 4"/>
    <property type="match status" value="1"/>
</dbReference>
<dbReference type="GO" id="GO:0000398">
    <property type="term" value="P:mRNA splicing, via spliceosome"/>
    <property type="evidence" value="ECO:0007669"/>
    <property type="project" value="InterPro"/>
</dbReference>
<evidence type="ECO:0000256" key="3">
    <source>
        <dbReference type="ARBA" id="ARBA00022771"/>
    </source>
</evidence>
<organism evidence="8 9">
    <name type="scientific">Oopsacas minuta</name>
    <dbReference type="NCBI Taxonomy" id="111878"/>
    <lineage>
        <taxon>Eukaryota</taxon>
        <taxon>Metazoa</taxon>
        <taxon>Porifera</taxon>
        <taxon>Hexactinellida</taxon>
        <taxon>Hexasterophora</taxon>
        <taxon>Lyssacinosida</taxon>
        <taxon>Leucopsacidae</taxon>
        <taxon>Oopsacas</taxon>
    </lineage>
</organism>
<dbReference type="AlphaFoldDB" id="A0AAV7JJ90"/>
<keyword evidence="4" id="KW-0862">Zinc</keyword>
<dbReference type="GO" id="GO:0071011">
    <property type="term" value="C:precatalytic spliceosome"/>
    <property type="evidence" value="ECO:0007669"/>
    <property type="project" value="TreeGrafter"/>
</dbReference>
<dbReference type="GO" id="GO:0008270">
    <property type="term" value="F:zinc ion binding"/>
    <property type="evidence" value="ECO:0007669"/>
    <property type="project" value="UniProtKB-KW"/>
</dbReference>
<keyword evidence="3" id="KW-0863">Zinc-finger</keyword>
<dbReference type="InterPro" id="IPR003604">
    <property type="entry name" value="Matrin/U1-like-C_Znf_C2H2"/>
</dbReference>
<evidence type="ECO:0000313" key="8">
    <source>
        <dbReference type="EMBL" id="KAI6648529.1"/>
    </source>
</evidence>
<dbReference type="InterPro" id="IPR013085">
    <property type="entry name" value="U1-CZ_Znf_C2H2"/>
</dbReference>
<dbReference type="GO" id="GO:0003723">
    <property type="term" value="F:RNA binding"/>
    <property type="evidence" value="ECO:0007669"/>
    <property type="project" value="TreeGrafter"/>
</dbReference>
<dbReference type="SUPFAM" id="SSF57667">
    <property type="entry name" value="beta-beta-alpha zinc fingers"/>
    <property type="match status" value="1"/>
</dbReference>
<dbReference type="InterPro" id="IPR036236">
    <property type="entry name" value="Znf_C2H2_sf"/>
</dbReference>
<evidence type="ECO:0000259" key="7">
    <source>
        <dbReference type="PROSITE" id="PS50171"/>
    </source>
</evidence>
<comment type="subcellular location">
    <subcellularLocation>
        <location evidence="1">Nucleus</location>
    </subcellularLocation>
</comment>
<feature type="compositionally biased region" description="Polar residues" evidence="6">
    <location>
        <begin position="97"/>
        <end position="106"/>
    </location>
</feature>
<dbReference type="EMBL" id="JAKMXF010000330">
    <property type="protein sequence ID" value="KAI6648529.1"/>
    <property type="molecule type" value="Genomic_DNA"/>
</dbReference>
<proteinExistence type="predicted"/>
<evidence type="ECO:0000256" key="1">
    <source>
        <dbReference type="ARBA" id="ARBA00004123"/>
    </source>
</evidence>
<reference evidence="8 9" key="1">
    <citation type="journal article" date="2023" name="BMC Biol.">
        <title>The compact genome of the sponge Oopsacas minuta (Hexactinellida) is lacking key metazoan core genes.</title>
        <authorList>
            <person name="Santini S."/>
            <person name="Schenkelaars Q."/>
            <person name="Jourda C."/>
            <person name="Duchesne M."/>
            <person name="Belahbib H."/>
            <person name="Rocher C."/>
            <person name="Selva M."/>
            <person name="Riesgo A."/>
            <person name="Vervoort M."/>
            <person name="Leys S.P."/>
            <person name="Kodjabachian L."/>
            <person name="Le Bivic A."/>
            <person name="Borchiellini C."/>
            <person name="Claverie J.M."/>
            <person name="Renard E."/>
        </authorList>
    </citation>
    <scope>NUCLEOTIDE SEQUENCE [LARGE SCALE GENOMIC DNA]</scope>
    <source>
        <strain evidence="8">SPO-2</strain>
    </source>
</reference>
<evidence type="ECO:0000256" key="5">
    <source>
        <dbReference type="ARBA" id="ARBA00023242"/>
    </source>
</evidence>
<name>A0AAV7JJ90_9METZ</name>
<gene>
    <name evidence="8" type="ORF">LOD99_8161</name>
</gene>